<name>A0ABQ0CK09_9HYPO</name>
<gene>
    <name evidence="1" type="primary">g2183</name>
    <name evidence="1" type="ORF">EsDP_00002183</name>
</gene>
<evidence type="ECO:0000313" key="2">
    <source>
        <dbReference type="Proteomes" id="UP001562357"/>
    </source>
</evidence>
<keyword evidence="2" id="KW-1185">Reference proteome</keyword>
<sequence length="107" mass="11707">MLYIDEPNQVELSYDTPTNVTIYSGGDGLRLYLPISLTGSLSSTSPPELGRLPALPIPPSRLLMLYGTLSRPSSPSSHTTDDRISMWAESYGGHHGPGSMHFFQQQN</sequence>
<protein>
    <submittedName>
        <fullName evidence="1">Uncharacterized protein</fullName>
    </submittedName>
</protein>
<organism evidence="1 2">
    <name type="scientific">Epichloe bromicola</name>
    <dbReference type="NCBI Taxonomy" id="79588"/>
    <lineage>
        <taxon>Eukaryota</taxon>
        <taxon>Fungi</taxon>
        <taxon>Dikarya</taxon>
        <taxon>Ascomycota</taxon>
        <taxon>Pezizomycotina</taxon>
        <taxon>Sordariomycetes</taxon>
        <taxon>Hypocreomycetidae</taxon>
        <taxon>Hypocreales</taxon>
        <taxon>Clavicipitaceae</taxon>
        <taxon>Epichloe</taxon>
    </lineage>
</organism>
<accession>A0ABQ0CK09</accession>
<comment type="caution">
    <text evidence="1">The sequence shown here is derived from an EMBL/GenBank/DDBJ whole genome shotgun (WGS) entry which is preliminary data.</text>
</comment>
<dbReference type="EMBL" id="BAAFGZ010000056">
    <property type="protein sequence ID" value="GAB0133787.1"/>
    <property type="molecule type" value="Genomic_DNA"/>
</dbReference>
<evidence type="ECO:0000313" key="1">
    <source>
        <dbReference type="EMBL" id="GAB0133787.1"/>
    </source>
</evidence>
<dbReference type="Proteomes" id="UP001562357">
    <property type="component" value="Unassembled WGS sequence"/>
</dbReference>
<proteinExistence type="predicted"/>
<reference evidence="2" key="1">
    <citation type="submission" date="2024-06" db="EMBL/GenBank/DDBJ databases">
        <title>Draft Genome Sequences of Epichloe bromicola Strains Isolated from Elymus ciliaris.</title>
        <authorList>
            <consortium name="Epichloe bromicola genome sequencing consortium"/>
            <person name="Miura A."/>
            <person name="Imano S."/>
            <person name="Ashida A."/>
            <person name="Sato I."/>
            <person name="Chiba S."/>
            <person name="Tanaka A."/>
            <person name="Camagna M."/>
            <person name="Takemoto D."/>
        </authorList>
    </citation>
    <scope>NUCLEOTIDE SEQUENCE [LARGE SCALE GENOMIC DNA]</scope>
    <source>
        <strain evidence="2">DP</strain>
    </source>
</reference>